<reference evidence="2 3" key="1">
    <citation type="submission" date="2017-04" db="EMBL/GenBank/DDBJ databases">
        <authorList>
            <person name="Afonso C.L."/>
            <person name="Miller P.J."/>
            <person name="Scott M.A."/>
            <person name="Spackman E."/>
            <person name="Goraichik I."/>
            <person name="Dimitrov K.M."/>
            <person name="Suarez D.L."/>
            <person name="Swayne D.E."/>
        </authorList>
    </citation>
    <scope>NUCLEOTIDE SEQUENCE [LARGE SCALE GENOMIC DNA]</scope>
    <source>
        <strain evidence="2 3">DSM 43828</strain>
    </source>
</reference>
<name>A0A1W2CFB2_KIBAR</name>
<evidence type="ECO:0000313" key="2">
    <source>
        <dbReference type="EMBL" id="SMC83880.1"/>
    </source>
</evidence>
<evidence type="ECO:0000313" key="3">
    <source>
        <dbReference type="Proteomes" id="UP000192674"/>
    </source>
</evidence>
<organism evidence="2 3">
    <name type="scientific">Kibdelosporangium aridum</name>
    <dbReference type="NCBI Taxonomy" id="2030"/>
    <lineage>
        <taxon>Bacteria</taxon>
        <taxon>Bacillati</taxon>
        <taxon>Actinomycetota</taxon>
        <taxon>Actinomycetes</taxon>
        <taxon>Pseudonocardiales</taxon>
        <taxon>Pseudonocardiaceae</taxon>
        <taxon>Kibdelosporangium</taxon>
    </lineage>
</organism>
<feature type="compositionally biased region" description="Pro residues" evidence="1">
    <location>
        <begin position="87"/>
        <end position="98"/>
    </location>
</feature>
<dbReference type="AlphaFoldDB" id="A0A1W2CFB2"/>
<keyword evidence="3" id="KW-1185">Reference proteome</keyword>
<gene>
    <name evidence="2" type="ORF">SAMN05661093_01968</name>
</gene>
<dbReference type="InterPro" id="IPR015797">
    <property type="entry name" value="NUDIX_hydrolase-like_dom_sf"/>
</dbReference>
<feature type="compositionally biased region" description="Pro residues" evidence="1">
    <location>
        <begin position="37"/>
        <end position="73"/>
    </location>
</feature>
<evidence type="ECO:0000256" key="1">
    <source>
        <dbReference type="SAM" id="MobiDB-lite"/>
    </source>
</evidence>
<dbReference type="Proteomes" id="UP000192674">
    <property type="component" value="Unassembled WGS sequence"/>
</dbReference>
<proteinExistence type="predicted"/>
<dbReference type="EMBL" id="FWXV01000002">
    <property type="protein sequence ID" value="SMC83880.1"/>
    <property type="molecule type" value="Genomic_DNA"/>
</dbReference>
<dbReference type="Gene3D" id="3.90.79.10">
    <property type="entry name" value="Nucleoside Triphosphate Pyrophosphohydrolase"/>
    <property type="match status" value="1"/>
</dbReference>
<dbReference type="CDD" id="cd02883">
    <property type="entry name" value="NUDIX_Hydrolase"/>
    <property type="match status" value="1"/>
</dbReference>
<accession>A0A1W2CFB2</accession>
<feature type="compositionally biased region" description="Low complexity" evidence="1">
    <location>
        <begin position="74"/>
        <end position="86"/>
    </location>
</feature>
<dbReference type="SUPFAM" id="SSF55811">
    <property type="entry name" value="Nudix"/>
    <property type="match status" value="1"/>
</dbReference>
<sequence>MVTILVPLILIIVVVVIVTNNNKKKQGPPNQYFGPPGYGPPPPGYPPQGFGPPGMAPPPQAFAPPQGHPPQGYPPQGYAPQGYAPQPQLPPPPQPGYQPQPQDQFVTAANGYQLALPQFTPDHRAIISIAVVAQGKVCLRAMPNGTGVFGGGLDLVSGRRHPTEDVLTTVRRVLAEEMGGWTGRPLATVGHAEWDLGNGQEHEICYAVLLDLPPNAPLPAAGMCTWAARGDLASLKDLGPRAPVACKFADDALSAAGV</sequence>
<evidence type="ECO:0008006" key="4">
    <source>
        <dbReference type="Google" id="ProtNLM"/>
    </source>
</evidence>
<feature type="region of interest" description="Disordered" evidence="1">
    <location>
        <begin position="24"/>
        <end position="103"/>
    </location>
</feature>
<protein>
    <recommendedName>
        <fullName evidence="4">Nudix hydrolase domain-containing protein</fullName>
    </recommendedName>
</protein>
<feature type="compositionally biased region" description="Low complexity" evidence="1">
    <location>
        <begin position="24"/>
        <end position="35"/>
    </location>
</feature>